<evidence type="ECO:0000256" key="8">
    <source>
        <dbReference type="ARBA" id="ARBA00023136"/>
    </source>
</evidence>
<dbReference type="InterPro" id="IPR000515">
    <property type="entry name" value="MetI-like"/>
</dbReference>
<evidence type="ECO:0000313" key="12">
    <source>
        <dbReference type="EMBL" id="KAF1085537.1"/>
    </source>
</evidence>
<feature type="transmembrane region" description="Helical" evidence="9">
    <location>
        <begin position="205"/>
        <end position="227"/>
    </location>
</feature>
<protein>
    <recommendedName>
        <fullName evidence="10">Phosphate transport system permease protein</fullName>
    </recommendedName>
</protein>
<evidence type="ECO:0000256" key="4">
    <source>
        <dbReference type="ARBA" id="ARBA00022475"/>
    </source>
</evidence>
<evidence type="ECO:0000256" key="3">
    <source>
        <dbReference type="ARBA" id="ARBA00022448"/>
    </source>
</evidence>
<feature type="domain" description="ABC transmembrane type-1" evidence="11">
    <location>
        <begin position="72"/>
        <end position="283"/>
    </location>
</feature>
<feature type="transmembrane region" description="Helical" evidence="9">
    <location>
        <begin position="148"/>
        <end position="166"/>
    </location>
</feature>
<dbReference type="AlphaFoldDB" id="A0A9D2WS06"/>
<evidence type="ECO:0000313" key="13">
    <source>
        <dbReference type="Proteomes" id="UP000798488"/>
    </source>
</evidence>
<dbReference type="RefSeq" id="WP_243152968.1">
    <property type="nucleotide sequence ID" value="NZ_LSRS01000003.1"/>
</dbReference>
<organism evidence="12 13">
    <name type="scientific">Sporotomaculum syntrophicum</name>
    <dbReference type="NCBI Taxonomy" id="182264"/>
    <lineage>
        <taxon>Bacteria</taxon>
        <taxon>Bacillati</taxon>
        <taxon>Bacillota</taxon>
        <taxon>Clostridia</taxon>
        <taxon>Eubacteriales</taxon>
        <taxon>Desulfallaceae</taxon>
        <taxon>Sporotomaculum</taxon>
    </lineage>
</organism>
<comment type="caution">
    <text evidence="12">The sequence shown here is derived from an EMBL/GenBank/DDBJ whole genome shotgun (WGS) entry which is preliminary data.</text>
</comment>
<dbReference type="InterPro" id="IPR011864">
    <property type="entry name" value="Phosphate_PstC"/>
</dbReference>
<keyword evidence="4 10" id="KW-1003">Cell membrane</keyword>
<sequence length="294" mass="31248">MIYRGLGLKEKIISSIIISVATVSSLLLLAMLIFILRESWPIWSQIGVSGFLFGSSWRPLNTPPEIGILSMIVSTMWVAGGALLIAAPLGFGCAIFLAEFAPRPLAAILRPVINMLTGIPSVVYGFLGAAVLVKFFEVKFDLASGESLFAASLILAIMVIPFIVANSEAALRLVAPEYRHAGIALGVSRQYLTLRILVPLARKGMFGALVLAFGRAMGETMAVLMLAGNTLRLPGSWFDKGEPLPALIALELGSTTPGSSHHQALFAVGLVLVLMVIAVNIGINLLLNRLQKGG</sequence>
<dbReference type="Gene3D" id="1.10.3720.10">
    <property type="entry name" value="MetI-like"/>
    <property type="match status" value="1"/>
</dbReference>
<keyword evidence="5 10" id="KW-0592">Phosphate transport</keyword>
<dbReference type="PROSITE" id="PS50928">
    <property type="entry name" value="ABC_TM1"/>
    <property type="match status" value="1"/>
</dbReference>
<dbReference type="GO" id="GO:0005886">
    <property type="term" value="C:plasma membrane"/>
    <property type="evidence" value="ECO:0007669"/>
    <property type="project" value="UniProtKB-SubCell"/>
</dbReference>
<accession>A0A9D2WS06</accession>
<keyword evidence="13" id="KW-1185">Reference proteome</keyword>
<keyword evidence="8 9" id="KW-0472">Membrane</keyword>
<keyword evidence="7 9" id="KW-1133">Transmembrane helix</keyword>
<name>A0A9D2WS06_9FIRM</name>
<feature type="transmembrane region" description="Helical" evidence="9">
    <location>
        <begin position="12"/>
        <end position="36"/>
    </location>
</feature>
<keyword evidence="3 9" id="KW-0813">Transport</keyword>
<evidence type="ECO:0000256" key="9">
    <source>
        <dbReference type="RuleBase" id="RU363032"/>
    </source>
</evidence>
<dbReference type="CDD" id="cd06261">
    <property type="entry name" value="TM_PBP2"/>
    <property type="match status" value="1"/>
</dbReference>
<evidence type="ECO:0000256" key="10">
    <source>
        <dbReference type="RuleBase" id="RU363054"/>
    </source>
</evidence>
<feature type="transmembrane region" description="Helical" evidence="9">
    <location>
        <begin position="118"/>
        <end position="136"/>
    </location>
</feature>
<dbReference type="GO" id="GO:0006817">
    <property type="term" value="P:phosphate ion transport"/>
    <property type="evidence" value="ECO:0007669"/>
    <property type="project" value="UniProtKB-KW"/>
</dbReference>
<keyword evidence="6 9" id="KW-0812">Transmembrane</keyword>
<dbReference type="PANTHER" id="PTHR30425">
    <property type="entry name" value="PHOSPHATE TRANSPORT SYSTEM PERMEASE PROTEIN PST"/>
    <property type="match status" value="1"/>
</dbReference>
<dbReference type="SUPFAM" id="SSF161098">
    <property type="entry name" value="MetI-like"/>
    <property type="match status" value="1"/>
</dbReference>
<evidence type="ECO:0000256" key="7">
    <source>
        <dbReference type="ARBA" id="ARBA00022989"/>
    </source>
</evidence>
<feature type="transmembrane region" description="Helical" evidence="9">
    <location>
        <begin position="72"/>
        <end position="98"/>
    </location>
</feature>
<evidence type="ECO:0000256" key="2">
    <source>
        <dbReference type="ARBA" id="ARBA00007069"/>
    </source>
</evidence>
<proteinExistence type="inferred from homology"/>
<reference evidence="12" key="1">
    <citation type="submission" date="2016-02" db="EMBL/GenBank/DDBJ databases">
        <title>Draft Genome Sequence of Sporotomaculum syntrophicum Strain FB, a Syntrophic Benzoate Degrader.</title>
        <authorList>
            <person name="Nobu M.K."/>
            <person name="Narihiro T."/>
            <person name="Qiu Y.-L."/>
            <person name="Ohashi A."/>
            <person name="Liu W.-T."/>
            <person name="Yuji S."/>
        </authorList>
    </citation>
    <scope>NUCLEOTIDE SEQUENCE</scope>
    <source>
        <strain evidence="12">FB</strain>
    </source>
</reference>
<evidence type="ECO:0000256" key="1">
    <source>
        <dbReference type="ARBA" id="ARBA00004651"/>
    </source>
</evidence>
<feature type="transmembrane region" description="Helical" evidence="9">
    <location>
        <begin position="264"/>
        <end position="287"/>
    </location>
</feature>
<comment type="subcellular location">
    <subcellularLocation>
        <location evidence="1 9">Cell membrane</location>
        <topology evidence="1 9">Multi-pass membrane protein</topology>
    </subcellularLocation>
</comment>
<comment type="function">
    <text evidence="10">Part of the binding-protein-dependent transport system for phosphate; probably responsible for the translocation of the substrate across the membrane.</text>
</comment>
<dbReference type="PANTHER" id="PTHR30425:SF1">
    <property type="entry name" value="PHOSPHATE TRANSPORT SYSTEM PERMEASE PROTEIN PSTC"/>
    <property type="match status" value="1"/>
</dbReference>
<dbReference type="InterPro" id="IPR051124">
    <property type="entry name" value="Phosphate_Transport_Permease"/>
</dbReference>
<evidence type="ECO:0000259" key="11">
    <source>
        <dbReference type="PROSITE" id="PS50928"/>
    </source>
</evidence>
<evidence type="ECO:0000256" key="6">
    <source>
        <dbReference type="ARBA" id="ARBA00022692"/>
    </source>
</evidence>
<dbReference type="NCBIfam" id="TIGR02138">
    <property type="entry name" value="phosphate_pstC"/>
    <property type="match status" value="1"/>
</dbReference>
<dbReference type="Pfam" id="PF00528">
    <property type="entry name" value="BPD_transp_1"/>
    <property type="match status" value="1"/>
</dbReference>
<comment type="similarity">
    <text evidence="2 10">Belongs to the binding-protein-dependent transport system permease family. CysTW subfamily.</text>
</comment>
<evidence type="ECO:0000256" key="5">
    <source>
        <dbReference type="ARBA" id="ARBA00022592"/>
    </source>
</evidence>
<dbReference type="GO" id="GO:0005315">
    <property type="term" value="F:phosphate transmembrane transporter activity"/>
    <property type="evidence" value="ECO:0007669"/>
    <property type="project" value="InterPro"/>
</dbReference>
<dbReference type="InterPro" id="IPR035906">
    <property type="entry name" value="MetI-like_sf"/>
</dbReference>
<gene>
    <name evidence="12" type="primary">pstC_2</name>
    <name evidence="12" type="ORF">SPSYN_01680</name>
</gene>
<dbReference type="EMBL" id="LSRS01000003">
    <property type="protein sequence ID" value="KAF1085537.1"/>
    <property type="molecule type" value="Genomic_DNA"/>
</dbReference>
<dbReference type="Proteomes" id="UP000798488">
    <property type="component" value="Unassembled WGS sequence"/>
</dbReference>